<feature type="region of interest" description="Disordered" evidence="1">
    <location>
        <begin position="1597"/>
        <end position="1636"/>
    </location>
</feature>
<reference evidence="2 3" key="1">
    <citation type="submission" date="2024-08" db="EMBL/GenBank/DDBJ databases">
        <authorList>
            <person name="Cucini C."/>
            <person name="Frati F."/>
        </authorList>
    </citation>
    <scope>NUCLEOTIDE SEQUENCE [LARGE SCALE GENOMIC DNA]</scope>
</reference>
<feature type="region of interest" description="Disordered" evidence="1">
    <location>
        <begin position="1878"/>
        <end position="1943"/>
    </location>
</feature>
<dbReference type="SUPFAM" id="SSF48371">
    <property type="entry name" value="ARM repeat"/>
    <property type="match status" value="1"/>
</dbReference>
<organism evidence="2 3">
    <name type="scientific">Orchesella dallaii</name>
    <dbReference type="NCBI Taxonomy" id="48710"/>
    <lineage>
        <taxon>Eukaryota</taxon>
        <taxon>Metazoa</taxon>
        <taxon>Ecdysozoa</taxon>
        <taxon>Arthropoda</taxon>
        <taxon>Hexapoda</taxon>
        <taxon>Collembola</taxon>
        <taxon>Entomobryomorpha</taxon>
        <taxon>Entomobryoidea</taxon>
        <taxon>Orchesellidae</taxon>
        <taxon>Orchesellinae</taxon>
        <taxon>Orchesella</taxon>
    </lineage>
</organism>
<feature type="region of interest" description="Disordered" evidence="1">
    <location>
        <begin position="1"/>
        <end position="52"/>
    </location>
</feature>
<feature type="region of interest" description="Disordered" evidence="1">
    <location>
        <begin position="1816"/>
        <end position="1838"/>
    </location>
</feature>
<proteinExistence type="predicted"/>
<name>A0ABP1QEQ2_9HEXA</name>
<feature type="compositionally biased region" description="Basic and acidic residues" evidence="1">
    <location>
        <begin position="10"/>
        <end position="28"/>
    </location>
</feature>
<comment type="caution">
    <text evidence="2">The sequence shown here is derived from an EMBL/GenBank/DDBJ whole genome shotgun (WGS) entry which is preliminary data.</text>
</comment>
<feature type="region of interest" description="Disordered" evidence="1">
    <location>
        <begin position="1747"/>
        <end position="1769"/>
    </location>
</feature>
<dbReference type="PANTHER" id="PTHR21696">
    <property type="entry name" value="PROTEIN UNC-79 HOMOLOG"/>
    <property type="match status" value="1"/>
</dbReference>
<feature type="compositionally biased region" description="Polar residues" evidence="1">
    <location>
        <begin position="1603"/>
        <end position="1630"/>
    </location>
</feature>
<feature type="compositionally biased region" description="Low complexity" evidence="1">
    <location>
        <begin position="1754"/>
        <end position="1769"/>
    </location>
</feature>
<gene>
    <name evidence="2" type="ORF">ODALV1_LOCUS10303</name>
</gene>
<evidence type="ECO:0000313" key="3">
    <source>
        <dbReference type="Proteomes" id="UP001642540"/>
    </source>
</evidence>
<evidence type="ECO:0000256" key="1">
    <source>
        <dbReference type="SAM" id="MobiDB-lite"/>
    </source>
</evidence>
<dbReference type="Proteomes" id="UP001642540">
    <property type="component" value="Unassembled WGS sequence"/>
</dbReference>
<protein>
    <recommendedName>
        <fullName evidence="4">Protein unc-79</fullName>
    </recommendedName>
</protein>
<feature type="compositionally biased region" description="Basic and acidic residues" evidence="1">
    <location>
        <begin position="1883"/>
        <end position="1898"/>
    </location>
</feature>
<dbReference type="InterPro" id="IPR016024">
    <property type="entry name" value="ARM-type_fold"/>
</dbReference>
<keyword evidence="3" id="KW-1185">Reference proteome</keyword>
<sequence length="2634" mass="292963">MSEVGSERNVNMRRDDNDEDMSKERERPAASSLQKLSVHVHQDEEEIPRSSSRKSSFLSILSRASFSWSFSHEDHSKTTMGTRAAAFTAKIRNLQDYHVRLTNGIMPLPTGLDIANTLKHFSQTLLAVLKDVPQYPLEMLKQRTEEAVRMQLFPNLDYNALFNVVVQLIDVAPIVQLGVQALGQAILQTIACLLPFLEHEHIDTLPYIVATSLGTFPSSLHKDIIDLLCHYLLPFTLYNCDLCPDKAAYAMQSVSAVLMMVFQYTSSSEYHCQILESVMCYKRDAIKDLLCVIAYGTVEARKVGMNLLVYYWPHVNPTLYDRRNVNFNFNGYKIPGCRSEMCSVNNTGMCADAAKVCFDHSVGISLAPENPPPLFLCQECSSRLQSEQPSASEHLYDVSLPIIKAGTTCENKNCRSQGPDKVLNAVICFHSECASYNGNRPIRYCNQCHSIRHNNRRGLDHVFHKSIQTPDQTDTELLNYHVEAVVSALLEAEPLATRGGTKDVLDQQTRLRLFTDGEFTDPIPIEERRLLGRFGIWLLVGFFNPEDDMLRDVLSRLLSALFQWFNTTAYLGNDPSANALERLKVDFVCPWLKRVVKGNFDTFVTCLLPHPPDYARVGGHWDVISSRTFHLREGFNRLFCLVPYEVISPEIWSQIMPHWMEAMASEVPEEEMGELKIILSKVMDPEMNPLGFEARQMYQFIAVRFHQTSHKVKEQALKWLQVLSKLEIVIPLYFIFSIFREGIRPKTDKVPKRGSVSQSGDAKDVISAICQDDSPNASSLSDDEENIQLHTEQQSDSELMLSSFIFMLDIILKQLELQEVEQHKGLHTLVAKDAMVLLHNMVAMPWPGTHTCQQSQDCQFCEMAVLWYQLALEIVQKLAPENSALAADVILSPDGEFGGKGFLEGAAKQELKGDSKAAISPKSESRGLEGIIVNMPQVCIMSSQILTATVETISDFDMGPIMPPTHTATATSTERPTSLNKSAVARQVTITDTETASATAQISSTPLLLENTGDLNDKRENWSTTLGDFQFSIEELPPFLKFTYELLKKLPDEEDPEVMHNMLKCLRIMFLHGEVFMKASKENRGFVIWCQENLILKNLWELMDAECSQICEHAVPILLHCVTLPGGADMFWKQIQEEFQSPDWRRRFTAVERIITITRFMDSHPVRNSQALQTALANAFCYVISSLDDPHVSVAQRAALYLGTIHDSSFASLMYCLEAQFDTVIIDRPVILQSLYLLLNSVSDRKVLRWDFFLNCFDTLFLEAQITLERMGDITLAKDVRNIEGNLDNFIRKLGRIHEALMKHENNYAAGSRTLYASLGSKMTYKRTMSAPGGLHAKGNDKGYWRQSSAPTLKRKGSRHGVEGYIHGLLGGDDGHLLGIFHRIIEIEEADKETMHLLTFLFMQFLSRYNRGPIPSVDSKALARTQNVLLRHLNMLLGHNPQDKTFFIPPSRMRSSPVFNSFISALPQVLDQNFRVGGTLLPMSLTILQYCPAPSKNAGSRYPSYSLWYLEPHVRRSWLMSLIVILYKYEYGQSPLSNQVQTVIRIVLNTLNYQEHKCRPLPSTLILDEPIGRSRADISRANIGNAAGDLEHITEHETPPITPLSTHNVSPSFSSTREARKSVSSITSVKQQKKGTIGGVTESFDMMSSTDEPDDIEPELAAIPESPRLMGTSDCAFKELVEPPDSKRITAVAHSADEFQTIDQLQSIQPVIISESPKIIHSNSGSAPLSASSEKSKSIGWFISSGTASEGDNKSSSSGGSTSSKSGVTVAKSAGGEFPWHLSVQAALQIAKIPAPPLERLLPVGFNAPPLSPTVKSVPRINNNGGHGSPYESPDSPMSRMDMITIGPTVRIDEGEIADALDPERSHGHVDRLLSLGAQGSEKPYKHEDHSKGLHKAEGAGTVSPKKLVKQPRVCDSDVFDGTQQRDEGTDKKGTNDQDTAKSVGFASNVESSGQPSRYVLQNLKQSCLRVGEECVQERCGDCGVLLESYTNDELGLCIVALETFIHREPSVAAPFMPEILKVVTRIALKPLFPWQVEGSSYFPGAVSSVAHQFLRCVLHQLAPYGVFVQLFQTKFPEKIKVDLFKSISLSLADFAALNPVAPLQMLFESLNARKSIVMDTVAPIIENIATYMECLPLEAASATWSAVIPLSEAFLRKIMPLMQNLTGVDGILRTMACLMRLPGISAFKSILDPFSKILCFVLGNLGLKYNTLVELCHLCHRGFLREREKLLLTRIAILELVQALKFKSNIPDSNFLTLVTFALQDAGGSLAPFVGTDDFPKFPTCEPSNAPTTGAAECMRQHLTDSLEFLADFHSLSKIKSNYKGNGCGLNEDTLGGVIKGGVSQFIALEISRGNSRENRAIGRHLPWLYNPPSAIQQGPKEFLDCVAHIRVLSWLLLGALTHTAMFGPTSNVACVPIPLEASCHVADHVHVIMTGFAEQSKASVLHMSSLFHAFILCQVWTVYLEQVGPAAQTSNSSDPANVSTNILTDFWGKVTPAILQLISHSKVLAEMVNLHFLSLLESLLECNSSVFSRLLPLWNPVLFAHHGQLPAHVQVRLQTCLGYPPPDFVLQEAPSSTATTGAAPGHHDILEFPSPTCGPIHNLLLLKWVQRLQFKMGQIELQSSAATQFYPL</sequence>
<dbReference type="EMBL" id="CAXLJM020000032">
    <property type="protein sequence ID" value="CAL8099654.1"/>
    <property type="molecule type" value="Genomic_DNA"/>
</dbReference>
<evidence type="ECO:0000313" key="2">
    <source>
        <dbReference type="EMBL" id="CAL8099654.1"/>
    </source>
</evidence>
<evidence type="ECO:0008006" key="4">
    <source>
        <dbReference type="Google" id="ProtNLM"/>
    </source>
</evidence>
<accession>A0ABP1QEQ2</accession>
<feature type="compositionally biased region" description="Basic and acidic residues" evidence="1">
    <location>
        <begin position="1924"/>
        <end position="1940"/>
    </location>
</feature>
<dbReference type="InterPro" id="IPR024855">
    <property type="entry name" value="UNC79"/>
</dbReference>
<dbReference type="PANTHER" id="PTHR21696:SF2">
    <property type="entry name" value="PROTEIN UNC-79 HOMOLOG"/>
    <property type="match status" value="1"/>
</dbReference>
<dbReference type="Pfam" id="PF14776">
    <property type="entry name" value="UNC-79"/>
    <property type="match status" value="1"/>
</dbReference>